<comment type="catalytic activity">
    <reaction evidence="1">
        <text>inosine + phosphate = alpha-D-ribose 1-phosphate + hypoxanthine</text>
        <dbReference type="Rhea" id="RHEA:27646"/>
        <dbReference type="ChEBI" id="CHEBI:17368"/>
        <dbReference type="ChEBI" id="CHEBI:17596"/>
        <dbReference type="ChEBI" id="CHEBI:43474"/>
        <dbReference type="ChEBI" id="CHEBI:57720"/>
        <dbReference type="EC" id="2.4.2.1"/>
    </reaction>
    <physiologicalReaction direction="left-to-right" evidence="1">
        <dbReference type="Rhea" id="RHEA:27647"/>
    </physiologicalReaction>
</comment>
<keyword evidence="3" id="KW-0808">Transferase</keyword>
<sequence length="231" mass="24508">MVSTLFTTRSSDGPGLTELGASSPPYDWFNLALHVGDSKDDVCANRALLSQEAATPIFMNQIHGDGIVVIDGISQIEPTADALITQESGIALCVLVADCIPLLLWDSKIDLVAAVHVGRRGLMNNITGKVVERMEAMGARSIIASLGPSICGTCYEVGEDVFTEVVNQFPLAKSQTRDGKYALDLPAGLVGVLSECGIASEVSQQCTAESSDLFSYRRDGVCGRQAGVIWI</sequence>
<protein>
    <submittedName>
        <fullName evidence="13">Unannotated protein</fullName>
    </submittedName>
</protein>
<evidence type="ECO:0000313" key="16">
    <source>
        <dbReference type="EMBL" id="CAB5001295.1"/>
    </source>
</evidence>
<evidence type="ECO:0000313" key="14">
    <source>
        <dbReference type="EMBL" id="CAB4890806.1"/>
    </source>
</evidence>
<dbReference type="EMBL" id="CAFBPG010000001">
    <property type="protein sequence ID" value="CAB5001295.1"/>
    <property type="molecule type" value="Genomic_DNA"/>
</dbReference>
<accession>A0A6J6XLH8</accession>
<dbReference type="PANTHER" id="PTHR30616">
    <property type="entry name" value="UNCHARACTERIZED PROTEIN YFIH"/>
    <property type="match status" value="1"/>
</dbReference>
<dbReference type="EMBL" id="CAFAAR010000007">
    <property type="protein sequence ID" value="CAB4796046.1"/>
    <property type="molecule type" value="Genomic_DNA"/>
</dbReference>
<dbReference type="PANTHER" id="PTHR30616:SF2">
    <property type="entry name" value="PURINE NUCLEOSIDE PHOSPHORYLASE LACC1"/>
    <property type="match status" value="1"/>
</dbReference>
<evidence type="ECO:0000256" key="3">
    <source>
        <dbReference type="ARBA" id="ARBA00022679"/>
    </source>
</evidence>
<reference evidence="13" key="1">
    <citation type="submission" date="2020-05" db="EMBL/GenBank/DDBJ databases">
        <authorList>
            <person name="Chiriac C."/>
            <person name="Salcher M."/>
            <person name="Ghai R."/>
            <person name="Kavagutti S V."/>
        </authorList>
    </citation>
    <scope>NUCLEOTIDE SEQUENCE</scope>
</reference>
<comment type="catalytic activity">
    <reaction evidence="8">
        <text>adenosine + phosphate = alpha-D-ribose 1-phosphate + adenine</text>
        <dbReference type="Rhea" id="RHEA:27642"/>
        <dbReference type="ChEBI" id="CHEBI:16335"/>
        <dbReference type="ChEBI" id="CHEBI:16708"/>
        <dbReference type="ChEBI" id="CHEBI:43474"/>
        <dbReference type="ChEBI" id="CHEBI:57720"/>
        <dbReference type="EC" id="2.4.2.1"/>
    </reaction>
    <physiologicalReaction direction="left-to-right" evidence="8">
        <dbReference type="Rhea" id="RHEA:27643"/>
    </physiologicalReaction>
</comment>
<dbReference type="GO" id="GO:0017061">
    <property type="term" value="F:S-methyl-5-thioadenosine phosphorylase activity"/>
    <property type="evidence" value="ECO:0007669"/>
    <property type="project" value="UniProtKB-EC"/>
</dbReference>
<comment type="catalytic activity">
    <reaction evidence="7">
        <text>adenosine + H2O + H(+) = inosine + NH4(+)</text>
        <dbReference type="Rhea" id="RHEA:24408"/>
        <dbReference type="ChEBI" id="CHEBI:15377"/>
        <dbReference type="ChEBI" id="CHEBI:15378"/>
        <dbReference type="ChEBI" id="CHEBI:16335"/>
        <dbReference type="ChEBI" id="CHEBI:17596"/>
        <dbReference type="ChEBI" id="CHEBI:28938"/>
        <dbReference type="EC" id="3.5.4.4"/>
    </reaction>
    <physiologicalReaction direction="left-to-right" evidence="7">
        <dbReference type="Rhea" id="RHEA:24409"/>
    </physiologicalReaction>
</comment>
<comment type="catalytic activity">
    <reaction evidence="9">
        <text>S-methyl-5'-thioadenosine + phosphate = 5-(methylsulfanyl)-alpha-D-ribose 1-phosphate + adenine</text>
        <dbReference type="Rhea" id="RHEA:11852"/>
        <dbReference type="ChEBI" id="CHEBI:16708"/>
        <dbReference type="ChEBI" id="CHEBI:17509"/>
        <dbReference type="ChEBI" id="CHEBI:43474"/>
        <dbReference type="ChEBI" id="CHEBI:58533"/>
        <dbReference type="EC" id="2.4.2.28"/>
    </reaction>
    <physiologicalReaction direction="left-to-right" evidence="9">
        <dbReference type="Rhea" id="RHEA:11853"/>
    </physiologicalReaction>
</comment>
<dbReference type="Gene3D" id="3.60.140.10">
    <property type="entry name" value="CNF1/YfiH-like putative cysteine hydrolases"/>
    <property type="match status" value="1"/>
</dbReference>
<dbReference type="EMBL" id="CAFBMI010000002">
    <property type="protein sequence ID" value="CAB4890806.1"/>
    <property type="molecule type" value="Genomic_DNA"/>
</dbReference>
<evidence type="ECO:0000313" key="11">
    <source>
        <dbReference type="EMBL" id="CAB4656647.1"/>
    </source>
</evidence>
<evidence type="ECO:0000256" key="8">
    <source>
        <dbReference type="ARBA" id="ARBA00048968"/>
    </source>
</evidence>
<dbReference type="EMBL" id="CAEZWS010000004">
    <property type="protein sequence ID" value="CAB4656647.1"/>
    <property type="molecule type" value="Genomic_DNA"/>
</dbReference>
<proteinExistence type="inferred from homology"/>
<dbReference type="Pfam" id="PF02578">
    <property type="entry name" value="Cu-oxidase_4"/>
    <property type="match status" value="1"/>
</dbReference>
<evidence type="ECO:0000256" key="1">
    <source>
        <dbReference type="ARBA" id="ARBA00000553"/>
    </source>
</evidence>
<dbReference type="GO" id="GO:0016787">
    <property type="term" value="F:hydrolase activity"/>
    <property type="evidence" value="ECO:0007669"/>
    <property type="project" value="UniProtKB-KW"/>
</dbReference>
<keyword evidence="5" id="KW-0378">Hydrolase</keyword>
<organism evidence="13">
    <name type="scientific">freshwater metagenome</name>
    <dbReference type="NCBI Taxonomy" id="449393"/>
    <lineage>
        <taxon>unclassified sequences</taxon>
        <taxon>metagenomes</taxon>
        <taxon>ecological metagenomes</taxon>
    </lineage>
</organism>
<evidence type="ECO:0000256" key="6">
    <source>
        <dbReference type="ARBA" id="ARBA00022833"/>
    </source>
</evidence>
<dbReference type="NCBIfam" id="TIGR00726">
    <property type="entry name" value="peptidoglycan editing factor PgeF"/>
    <property type="match status" value="1"/>
</dbReference>
<dbReference type="InterPro" id="IPR038371">
    <property type="entry name" value="Cu_polyphenol_OxRdtase_sf"/>
</dbReference>
<keyword evidence="4" id="KW-0479">Metal-binding</keyword>
<dbReference type="EMBL" id="CAFBOE010000001">
    <property type="protein sequence ID" value="CAB4967882.1"/>
    <property type="molecule type" value="Genomic_DNA"/>
</dbReference>
<name>A0A6J6XLH8_9ZZZZ</name>
<evidence type="ECO:0000256" key="2">
    <source>
        <dbReference type="ARBA" id="ARBA00007353"/>
    </source>
</evidence>
<evidence type="ECO:0000313" key="13">
    <source>
        <dbReference type="EMBL" id="CAB4796046.1"/>
    </source>
</evidence>
<evidence type="ECO:0000256" key="4">
    <source>
        <dbReference type="ARBA" id="ARBA00022723"/>
    </source>
</evidence>
<dbReference type="EMBL" id="CAEZZZ010000003">
    <property type="protein sequence ID" value="CAB4771176.1"/>
    <property type="molecule type" value="Genomic_DNA"/>
</dbReference>
<keyword evidence="6" id="KW-0862">Zinc</keyword>
<dbReference type="SUPFAM" id="SSF64438">
    <property type="entry name" value="CNF1/YfiH-like putative cysteine hydrolases"/>
    <property type="match status" value="1"/>
</dbReference>
<dbReference type="InterPro" id="IPR003730">
    <property type="entry name" value="Cu_polyphenol_OxRdtase"/>
</dbReference>
<evidence type="ECO:0000256" key="5">
    <source>
        <dbReference type="ARBA" id="ARBA00022801"/>
    </source>
</evidence>
<dbReference type="InterPro" id="IPR011324">
    <property type="entry name" value="Cytotoxic_necrot_fac-like_cat"/>
</dbReference>
<evidence type="ECO:0000313" key="10">
    <source>
        <dbReference type="EMBL" id="CAB4591854.1"/>
    </source>
</evidence>
<evidence type="ECO:0000256" key="7">
    <source>
        <dbReference type="ARBA" id="ARBA00047989"/>
    </source>
</evidence>
<dbReference type="CDD" id="cd16833">
    <property type="entry name" value="YfiH"/>
    <property type="match status" value="1"/>
</dbReference>
<gene>
    <name evidence="10" type="ORF">UFOPK1773_00880</name>
    <name evidence="11" type="ORF">UFOPK2288_00154</name>
    <name evidence="12" type="ORF">UFOPK2931_00153</name>
    <name evidence="13" type="ORF">UFOPK3056_00184</name>
    <name evidence="14" type="ORF">UFOPK3558_00059</name>
    <name evidence="15" type="ORF">UFOPK3916_00020</name>
    <name evidence="16" type="ORF">UFOPK4074_00012</name>
</gene>
<evidence type="ECO:0000313" key="12">
    <source>
        <dbReference type="EMBL" id="CAB4771176.1"/>
    </source>
</evidence>
<comment type="similarity">
    <text evidence="2">Belongs to the purine nucleoside phosphorylase YfiH/LACC1 family.</text>
</comment>
<dbReference type="AlphaFoldDB" id="A0A6J6XLH8"/>
<evidence type="ECO:0000313" key="15">
    <source>
        <dbReference type="EMBL" id="CAB4967882.1"/>
    </source>
</evidence>
<dbReference type="GO" id="GO:0005507">
    <property type="term" value="F:copper ion binding"/>
    <property type="evidence" value="ECO:0007669"/>
    <property type="project" value="TreeGrafter"/>
</dbReference>
<evidence type="ECO:0000256" key="9">
    <source>
        <dbReference type="ARBA" id="ARBA00049893"/>
    </source>
</evidence>
<dbReference type="EMBL" id="CAEZUA010000057">
    <property type="protein sequence ID" value="CAB4591854.1"/>
    <property type="molecule type" value="Genomic_DNA"/>
</dbReference>